<comment type="subcellular location">
    <subcellularLocation>
        <location evidence="1">Membrane</location>
        <topology evidence="1">Peripheral membrane protein</topology>
        <orientation evidence="1">Cytoplasmic side</orientation>
    </subcellularLocation>
</comment>
<dbReference type="Gene3D" id="3.30.1520.10">
    <property type="entry name" value="Phox-like domain"/>
    <property type="match status" value="1"/>
</dbReference>
<proteinExistence type="predicted"/>
<dbReference type="InParanoid" id="A0A0D2WMQ3"/>
<evidence type="ECO:0000313" key="6">
    <source>
        <dbReference type="Proteomes" id="UP000008743"/>
    </source>
</evidence>
<dbReference type="AlphaFoldDB" id="A0A0D2WMQ3"/>
<sequence length="643" mass="70331">MPLLSLALTLQQQPPLYIQLYQAAVAGSPESYHASAPSSRVATSSALVSSDAVHCILSRSGLPRTVLADVWNVVDEAQNGCLARDGLFAALALVALVQRGYPVSEAELAKLRELPIPQLRDVNDLFLELQSLRRQAEWNTSGITSFSILPEWIAETALDEVFPFDSSPSASGPGAAGSNPSDAVSDAGQGGSTPKRPPRSKSTSGGMAASSSPTASKESLPSAAATSIPSPTTSISTTPGDQTQRIHRAREVARRYNSSFSHILQWESIELALVREKSGLIFKHNTYTVISKSRGLKVIRRYTDFEALDDYLVRRYPFRILPQLPKKGKIGEHDDRFLESRQISLRRLLNFVGRHPVLKDDDALQFFLSDTSPDFLAKFKLFFKDVKEEPAIILPEGPSLTPEQIVDLGEKTRRLYDGFELLVQVCDRMILRSRELEADMHRLAAEFGESPLTHTWDPACAHCELLAKSFVQLGQSFGRVAQTAASKADIEEESVSDHLNYMLDVISSFKDLYHRVTDRAGKGSQDQHLVRASSFLKNSMRTLKGAVSKKDDGLETLAPTASNPHTSLAASGDIDAGVSIFGKDPRSVFARQCVALEARLLHIYLAHVPQAIQLLASSQVVGNQELSASWTTIRTIADGLLDS</sequence>
<dbReference type="InterPro" id="IPR028662">
    <property type="entry name" value="SNX8/Mvp1"/>
</dbReference>
<dbReference type="PhylomeDB" id="A0A0D2WMQ3"/>
<name>A0A0D2WMQ3_CAPO3</name>
<dbReference type="GO" id="GO:0006886">
    <property type="term" value="P:intracellular protein transport"/>
    <property type="evidence" value="ECO:0007669"/>
    <property type="project" value="TreeGrafter"/>
</dbReference>
<dbReference type="SMART" id="SM00027">
    <property type="entry name" value="EH"/>
    <property type="match status" value="1"/>
</dbReference>
<feature type="domain" description="EH" evidence="3">
    <location>
        <begin position="56"/>
        <end position="117"/>
    </location>
</feature>
<feature type="compositionally biased region" description="Low complexity" evidence="2">
    <location>
        <begin position="166"/>
        <end position="181"/>
    </location>
</feature>
<protein>
    <recommendedName>
        <fullName evidence="7">Sorting nexin 8</fullName>
    </recommendedName>
</protein>
<dbReference type="STRING" id="595528.A0A0D2WMQ3"/>
<gene>
    <name evidence="5" type="ORF">CAOG_009638</name>
</gene>
<dbReference type="SUPFAM" id="SSF47473">
    <property type="entry name" value="EF-hand"/>
    <property type="match status" value="1"/>
</dbReference>
<feature type="domain" description="PX" evidence="4">
    <location>
        <begin position="265"/>
        <end position="374"/>
    </location>
</feature>
<dbReference type="Proteomes" id="UP000008743">
    <property type="component" value="Unassembled WGS sequence"/>
</dbReference>
<dbReference type="InterPro" id="IPR011992">
    <property type="entry name" value="EF-hand-dom_pair"/>
</dbReference>
<evidence type="ECO:0000256" key="2">
    <source>
        <dbReference type="SAM" id="MobiDB-lite"/>
    </source>
</evidence>
<dbReference type="GO" id="GO:0034498">
    <property type="term" value="P:early endosome to Golgi transport"/>
    <property type="evidence" value="ECO:0007669"/>
    <property type="project" value="TreeGrafter"/>
</dbReference>
<keyword evidence="6" id="KW-1185">Reference proteome</keyword>
<evidence type="ECO:0000256" key="1">
    <source>
        <dbReference type="ARBA" id="ARBA00004287"/>
    </source>
</evidence>
<dbReference type="Pfam" id="PF12763">
    <property type="entry name" value="EH"/>
    <property type="match status" value="1"/>
</dbReference>
<dbReference type="Pfam" id="PF00787">
    <property type="entry name" value="PX"/>
    <property type="match status" value="1"/>
</dbReference>
<dbReference type="InterPro" id="IPR001683">
    <property type="entry name" value="PX_dom"/>
</dbReference>
<dbReference type="PANTHER" id="PTHR46571:SF1">
    <property type="entry name" value="SORTING NEXIN-8"/>
    <property type="match status" value="1"/>
</dbReference>
<evidence type="ECO:0000313" key="5">
    <source>
        <dbReference type="EMBL" id="KJE92180.1"/>
    </source>
</evidence>
<dbReference type="PANTHER" id="PTHR46571">
    <property type="entry name" value="SORTING NEXIN-8"/>
    <property type="match status" value="1"/>
</dbReference>
<evidence type="ECO:0008006" key="7">
    <source>
        <dbReference type="Google" id="ProtNLM"/>
    </source>
</evidence>
<evidence type="ECO:0000259" key="3">
    <source>
        <dbReference type="PROSITE" id="PS50031"/>
    </source>
</evidence>
<organism evidence="5 6">
    <name type="scientific">Capsaspora owczarzaki (strain ATCC 30864)</name>
    <dbReference type="NCBI Taxonomy" id="595528"/>
    <lineage>
        <taxon>Eukaryota</taxon>
        <taxon>Filasterea</taxon>
        <taxon>Capsaspora</taxon>
    </lineage>
</organism>
<evidence type="ECO:0000259" key="4">
    <source>
        <dbReference type="PROSITE" id="PS50195"/>
    </source>
</evidence>
<dbReference type="GO" id="GO:0005829">
    <property type="term" value="C:cytosol"/>
    <property type="evidence" value="ECO:0007669"/>
    <property type="project" value="GOC"/>
</dbReference>
<dbReference type="InterPro" id="IPR036871">
    <property type="entry name" value="PX_dom_sf"/>
</dbReference>
<dbReference type="SMART" id="SM00312">
    <property type="entry name" value="PX"/>
    <property type="match status" value="1"/>
</dbReference>
<dbReference type="PROSITE" id="PS50031">
    <property type="entry name" value="EH"/>
    <property type="match status" value="1"/>
</dbReference>
<feature type="compositionally biased region" description="Low complexity" evidence="2">
    <location>
        <begin position="221"/>
        <end position="239"/>
    </location>
</feature>
<feature type="region of interest" description="Disordered" evidence="2">
    <location>
        <begin position="164"/>
        <end position="245"/>
    </location>
</feature>
<dbReference type="GO" id="GO:0031901">
    <property type="term" value="C:early endosome membrane"/>
    <property type="evidence" value="ECO:0007669"/>
    <property type="project" value="TreeGrafter"/>
</dbReference>
<feature type="compositionally biased region" description="Polar residues" evidence="2">
    <location>
        <begin position="200"/>
        <end position="219"/>
    </location>
</feature>
<dbReference type="GO" id="GO:0035091">
    <property type="term" value="F:phosphatidylinositol binding"/>
    <property type="evidence" value="ECO:0007669"/>
    <property type="project" value="InterPro"/>
</dbReference>
<dbReference type="PROSITE" id="PS50195">
    <property type="entry name" value="PX"/>
    <property type="match status" value="1"/>
</dbReference>
<dbReference type="EMBL" id="KE346363">
    <property type="protein sequence ID" value="KJE92180.1"/>
    <property type="molecule type" value="Genomic_DNA"/>
</dbReference>
<dbReference type="InterPro" id="IPR000261">
    <property type="entry name" value="EH_dom"/>
</dbReference>
<dbReference type="OrthoDB" id="10064318at2759"/>
<accession>A0A0D2WMQ3</accession>
<dbReference type="FunCoup" id="A0A0D2WMQ3">
    <property type="interactions" value="57"/>
</dbReference>
<dbReference type="SUPFAM" id="SSF64268">
    <property type="entry name" value="PX domain"/>
    <property type="match status" value="1"/>
</dbReference>
<dbReference type="Gene3D" id="1.10.238.10">
    <property type="entry name" value="EF-hand"/>
    <property type="match status" value="1"/>
</dbReference>
<reference evidence="6" key="1">
    <citation type="submission" date="2011-02" db="EMBL/GenBank/DDBJ databases">
        <title>The Genome Sequence of Capsaspora owczarzaki ATCC 30864.</title>
        <authorList>
            <person name="Russ C."/>
            <person name="Cuomo C."/>
            <person name="Burger G."/>
            <person name="Gray M.W."/>
            <person name="Holland P.W.H."/>
            <person name="King N."/>
            <person name="Lang F.B.F."/>
            <person name="Roger A.J."/>
            <person name="Ruiz-Trillo I."/>
            <person name="Young S.K."/>
            <person name="Zeng Q."/>
            <person name="Gargeya S."/>
            <person name="Alvarado L."/>
            <person name="Berlin A."/>
            <person name="Chapman S.B."/>
            <person name="Chen Z."/>
            <person name="Freedman E."/>
            <person name="Gellesch M."/>
            <person name="Goldberg J."/>
            <person name="Griggs A."/>
            <person name="Gujja S."/>
            <person name="Heilman E."/>
            <person name="Heiman D."/>
            <person name="Howarth C."/>
            <person name="Mehta T."/>
            <person name="Neiman D."/>
            <person name="Pearson M."/>
            <person name="Roberts A."/>
            <person name="Saif S."/>
            <person name="Shea T."/>
            <person name="Shenoy N."/>
            <person name="Sisk P."/>
            <person name="Stolte C."/>
            <person name="Sykes S."/>
            <person name="White J."/>
            <person name="Yandava C."/>
            <person name="Haas B."/>
            <person name="Nusbaum C."/>
            <person name="Birren B."/>
        </authorList>
    </citation>
    <scope>NUCLEOTIDE SEQUENCE</scope>
    <source>
        <strain evidence="6">ATCC 30864</strain>
    </source>
</reference>